<reference evidence="3" key="2">
    <citation type="submission" date="2020-09" db="EMBL/GenBank/DDBJ databases">
        <authorList>
            <person name="Sun Q."/>
            <person name="Sedlacek I."/>
        </authorList>
    </citation>
    <scope>NUCLEOTIDE SEQUENCE</scope>
    <source>
        <strain evidence="3">CCM 7684</strain>
    </source>
</reference>
<dbReference type="AlphaFoldDB" id="A0A8J2YIE4"/>
<sequence>MIVELAHAFQIWAYEVFVAQLDTWILVGWIAQVLFTARFVAQWVASERAGRSVVPLAFWYFSVAGGFLLFVYALYRKDPVFIVGQGAGLFVYLRNLHLIWRESRASKS</sequence>
<dbReference type="GO" id="GO:0009245">
    <property type="term" value="P:lipid A biosynthetic process"/>
    <property type="evidence" value="ECO:0007669"/>
    <property type="project" value="InterPro"/>
</dbReference>
<evidence type="ECO:0000256" key="1">
    <source>
        <dbReference type="SAM" id="Phobius"/>
    </source>
</evidence>
<dbReference type="Proteomes" id="UP000602745">
    <property type="component" value="Unassembled WGS sequence"/>
</dbReference>
<feature type="transmembrane region" description="Helical" evidence="1">
    <location>
        <begin position="53"/>
        <end position="75"/>
    </location>
</feature>
<organism evidence="3 4">
    <name type="scientific">Agaricicola taiwanensis</name>
    <dbReference type="NCBI Taxonomy" id="591372"/>
    <lineage>
        <taxon>Bacteria</taxon>
        <taxon>Pseudomonadati</taxon>
        <taxon>Pseudomonadota</taxon>
        <taxon>Alphaproteobacteria</taxon>
        <taxon>Rhodobacterales</taxon>
        <taxon>Paracoccaceae</taxon>
        <taxon>Agaricicola</taxon>
    </lineage>
</organism>
<evidence type="ECO:0000313" key="4">
    <source>
        <dbReference type="Proteomes" id="UP000602745"/>
    </source>
</evidence>
<comment type="caution">
    <text evidence="3">The sequence shown here is derived from an EMBL/GenBank/DDBJ whole genome shotgun (WGS) entry which is preliminary data.</text>
</comment>
<keyword evidence="1" id="KW-0812">Transmembrane</keyword>
<feature type="transmembrane region" description="Helical" evidence="1">
    <location>
        <begin position="23"/>
        <end position="41"/>
    </location>
</feature>
<dbReference type="Pfam" id="PF07578">
    <property type="entry name" value="LAB_N"/>
    <property type="match status" value="1"/>
</dbReference>
<feature type="domain" description="Lipid A biosynthesis N-terminal" evidence="2">
    <location>
        <begin position="27"/>
        <end position="98"/>
    </location>
</feature>
<proteinExistence type="predicted"/>
<dbReference type="GO" id="GO:0016020">
    <property type="term" value="C:membrane"/>
    <property type="evidence" value="ECO:0007669"/>
    <property type="project" value="GOC"/>
</dbReference>
<evidence type="ECO:0000259" key="2">
    <source>
        <dbReference type="SMART" id="SM01259"/>
    </source>
</evidence>
<dbReference type="InterPro" id="IPR011499">
    <property type="entry name" value="Lipid_A_biosynth_N"/>
</dbReference>
<dbReference type="EMBL" id="BMCP01000002">
    <property type="protein sequence ID" value="GGE45183.1"/>
    <property type="molecule type" value="Genomic_DNA"/>
</dbReference>
<dbReference type="SMART" id="SM01259">
    <property type="entry name" value="LAB_N"/>
    <property type="match status" value="1"/>
</dbReference>
<dbReference type="InterPro" id="IPR014546">
    <property type="entry name" value="UCP028440_lipidA_biosyn"/>
</dbReference>
<dbReference type="PIRSF" id="PIRSF028440">
    <property type="entry name" value="UCP_LAB_N"/>
    <property type="match status" value="1"/>
</dbReference>
<evidence type="ECO:0000313" key="3">
    <source>
        <dbReference type="EMBL" id="GGE45183.1"/>
    </source>
</evidence>
<feature type="transmembrane region" description="Helical" evidence="1">
    <location>
        <begin position="81"/>
        <end position="100"/>
    </location>
</feature>
<reference evidence="3" key="1">
    <citation type="journal article" date="2014" name="Int. J. Syst. Evol. Microbiol.">
        <title>Complete genome sequence of Corynebacterium casei LMG S-19264T (=DSM 44701T), isolated from a smear-ripened cheese.</title>
        <authorList>
            <consortium name="US DOE Joint Genome Institute (JGI-PGF)"/>
            <person name="Walter F."/>
            <person name="Albersmeier A."/>
            <person name="Kalinowski J."/>
            <person name="Ruckert C."/>
        </authorList>
    </citation>
    <scope>NUCLEOTIDE SEQUENCE</scope>
    <source>
        <strain evidence="3">CCM 7684</strain>
    </source>
</reference>
<protein>
    <submittedName>
        <fullName evidence="3">Membrane protein</fullName>
    </submittedName>
</protein>
<keyword evidence="1" id="KW-0472">Membrane</keyword>
<gene>
    <name evidence="3" type="ORF">GCM10007276_22940</name>
</gene>
<keyword evidence="4" id="KW-1185">Reference proteome</keyword>
<name>A0A8J2YIE4_9RHOB</name>
<dbReference type="Gene3D" id="1.20.1280.290">
    <property type="match status" value="1"/>
</dbReference>
<accession>A0A8J2YIE4</accession>
<keyword evidence="1" id="KW-1133">Transmembrane helix</keyword>
<dbReference type="GO" id="GO:0008915">
    <property type="term" value="F:lipid-A-disaccharide synthase activity"/>
    <property type="evidence" value="ECO:0007669"/>
    <property type="project" value="InterPro"/>
</dbReference>